<evidence type="ECO:0000313" key="2">
    <source>
        <dbReference type="Proteomes" id="UP000789405"/>
    </source>
</evidence>
<organism evidence="1 2">
    <name type="scientific">Dentiscutata erythropus</name>
    <dbReference type="NCBI Taxonomy" id="1348616"/>
    <lineage>
        <taxon>Eukaryota</taxon>
        <taxon>Fungi</taxon>
        <taxon>Fungi incertae sedis</taxon>
        <taxon>Mucoromycota</taxon>
        <taxon>Glomeromycotina</taxon>
        <taxon>Glomeromycetes</taxon>
        <taxon>Diversisporales</taxon>
        <taxon>Gigasporaceae</taxon>
        <taxon>Dentiscutata</taxon>
    </lineage>
</organism>
<comment type="caution">
    <text evidence="1">The sequence shown here is derived from an EMBL/GenBank/DDBJ whole genome shotgun (WGS) entry which is preliminary data.</text>
</comment>
<accession>A0A9N9PEV9</accession>
<dbReference type="Proteomes" id="UP000789405">
    <property type="component" value="Unassembled WGS sequence"/>
</dbReference>
<name>A0A9N9PEV9_9GLOM</name>
<feature type="non-terminal residue" evidence="1">
    <location>
        <position position="41"/>
    </location>
</feature>
<reference evidence="1" key="1">
    <citation type="submission" date="2021-06" db="EMBL/GenBank/DDBJ databases">
        <authorList>
            <person name="Kallberg Y."/>
            <person name="Tangrot J."/>
            <person name="Rosling A."/>
        </authorList>
    </citation>
    <scope>NUCLEOTIDE SEQUENCE</scope>
    <source>
        <strain evidence="1">MA453B</strain>
    </source>
</reference>
<dbReference type="EMBL" id="CAJVPY010057652">
    <property type="protein sequence ID" value="CAG8819228.1"/>
    <property type="molecule type" value="Genomic_DNA"/>
</dbReference>
<evidence type="ECO:0000313" key="1">
    <source>
        <dbReference type="EMBL" id="CAG8819228.1"/>
    </source>
</evidence>
<keyword evidence="2" id="KW-1185">Reference proteome</keyword>
<gene>
    <name evidence="1" type="ORF">DERYTH_LOCUS26748</name>
</gene>
<proteinExistence type="predicted"/>
<protein>
    <submittedName>
        <fullName evidence="1">14045_t:CDS:1</fullName>
    </submittedName>
</protein>
<dbReference type="AlphaFoldDB" id="A0A9N9PEV9"/>
<sequence>MSKKQRSKINIEQNNKSVAANIERIAEIKQLFKKGIVKWIE</sequence>